<organism evidence="2 3">
    <name type="scientific">Tritrichomonas musculus</name>
    <dbReference type="NCBI Taxonomy" id="1915356"/>
    <lineage>
        <taxon>Eukaryota</taxon>
        <taxon>Metamonada</taxon>
        <taxon>Parabasalia</taxon>
        <taxon>Tritrichomonadida</taxon>
        <taxon>Tritrichomonadidae</taxon>
        <taxon>Tritrichomonas</taxon>
    </lineage>
</organism>
<protein>
    <submittedName>
        <fullName evidence="2">Uncharacterized protein</fullName>
    </submittedName>
</protein>
<comment type="caution">
    <text evidence="2">The sequence shown here is derived from an EMBL/GenBank/DDBJ whole genome shotgun (WGS) entry which is preliminary data.</text>
</comment>
<feature type="compositionally biased region" description="Polar residues" evidence="1">
    <location>
        <begin position="135"/>
        <end position="155"/>
    </location>
</feature>
<name>A0ABR2H517_9EUKA</name>
<gene>
    <name evidence="2" type="ORF">M9Y10_027517</name>
</gene>
<feature type="compositionally biased region" description="Basic and acidic residues" evidence="1">
    <location>
        <begin position="34"/>
        <end position="43"/>
    </location>
</feature>
<evidence type="ECO:0000256" key="1">
    <source>
        <dbReference type="SAM" id="MobiDB-lite"/>
    </source>
</evidence>
<evidence type="ECO:0000313" key="2">
    <source>
        <dbReference type="EMBL" id="KAK8841314.1"/>
    </source>
</evidence>
<feature type="compositionally biased region" description="Basic and acidic residues" evidence="1">
    <location>
        <begin position="123"/>
        <end position="132"/>
    </location>
</feature>
<accession>A0ABR2H517</accession>
<dbReference type="EMBL" id="JAPFFF010000042">
    <property type="protein sequence ID" value="KAK8841314.1"/>
    <property type="molecule type" value="Genomic_DNA"/>
</dbReference>
<reference evidence="2 3" key="1">
    <citation type="submission" date="2024-04" db="EMBL/GenBank/DDBJ databases">
        <title>Tritrichomonas musculus Genome.</title>
        <authorList>
            <person name="Alves-Ferreira E."/>
            <person name="Grigg M."/>
            <person name="Lorenzi H."/>
            <person name="Galac M."/>
        </authorList>
    </citation>
    <scope>NUCLEOTIDE SEQUENCE [LARGE SCALE GENOMIC DNA]</scope>
    <source>
        <strain evidence="2 3">EAF2021</strain>
    </source>
</reference>
<keyword evidence="3" id="KW-1185">Reference proteome</keyword>
<evidence type="ECO:0000313" key="3">
    <source>
        <dbReference type="Proteomes" id="UP001470230"/>
    </source>
</evidence>
<feature type="region of interest" description="Disordered" evidence="1">
    <location>
        <begin position="1"/>
        <end position="182"/>
    </location>
</feature>
<dbReference type="Proteomes" id="UP001470230">
    <property type="component" value="Unassembled WGS sequence"/>
</dbReference>
<proteinExistence type="predicted"/>
<sequence length="304" mass="34530">MSSLYFRSLRTKKTSSNIPSTDSISHNSAKKKPIHSEVSKVRQNDSLQVKERKKKIGEALNDISHQKKRVKQDVSPPASPPIGCKPRNSPNITRTNKDEDVRRSPKRQQPQSLRYHISPSASKQRDLNDPRRNLSKLNKNNAKPPSSINRQNSKSKNQDVIKPSPKINSHPKKANYGNQILNDEKINYVESNPPAIRESNDQPKDHIIIPHDHIIIPHDQNKSPSQPKTQSQVDEIISLIDVDKNQNSNSNLLIIDESKRNEINNLLSGMENNFNHIYQILESDAFNNIQIPENLLAGHQPNNP</sequence>
<feature type="compositionally biased region" description="Polar residues" evidence="1">
    <location>
        <begin position="14"/>
        <end position="27"/>
    </location>
</feature>